<organism evidence="2 3">
    <name type="scientific">Oryzias melastigma</name>
    <name type="common">Marine medaka</name>
    <dbReference type="NCBI Taxonomy" id="30732"/>
    <lineage>
        <taxon>Eukaryota</taxon>
        <taxon>Metazoa</taxon>
        <taxon>Chordata</taxon>
        <taxon>Craniata</taxon>
        <taxon>Vertebrata</taxon>
        <taxon>Euteleostomi</taxon>
        <taxon>Actinopterygii</taxon>
        <taxon>Neopterygii</taxon>
        <taxon>Teleostei</taxon>
        <taxon>Neoteleostei</taxon>
        <taxon>Acanthomorphata</taxon>
        <taxon>Ovalentaria</taxon>
        <taxon>Atherinomorphae</taxon>
        <taxon>Beloniformes</taxon>
        <taxon>Adrianichthyidae</taxon>
        <taxon>Oryziinae</taxon>
        <taxon>Oryzias</taxon>
    </lineage>
</organism>
<feature type="compositionally biased region" description="Basic and acidic residues" evidence="1">
    <location>
        <begin position="89"/>
        <end position="108"/>
    </location>
</feature>
<gene>
    <name evidence="2" type="ORF">FQA47_022488</name>
</gene>
<sequence length="148" mass="15684">MGFLRSSQPPGGDKLSSGGFHKNFRLPHVNSVGSVGYVRLKVTAGCSLSEAVPAEAEGPAYLQEHAEDDPTGARRGRQEVPEGLGPRGVQEEQGGHEPGRDPHDDHSGQEPSGGAAEVLSAGSKLTSEEGSGRRPERVRADRLDREPR</sequence>
<evidence type="ECO:0000313" key="3">
    <source>
        <dbReference type="Proteomes" id="UP000646548"/>
    </source>
</evidence>
<dbReference type="EMBL" id="WKFB01000237">
    <property type="protein sequence ID" value="KAF6730362.1"/>
    <property type="molecule type" value="Genomic_DNA"/>
</dbReference>
<reference evidence="2" key="1">
    <citation type="journal article" name="BMC Genomics">
        <title>Long-read sequencing and de novo genome assembly of marine medaka (Oryzias melastigma).</title>
        <authorList>
            <person name="Liang P."/>
            <person name="Saqib H.S.A."/>
            <person name="Ni X."/>
            <person name="Shen Y."/>
        </authorList>
    </citation>
    <scope>NUCLEOTIDE SEQUENCE</scope>
    <source>
        <strain evidence="2">Bigg-433</strain>
    </source>
</reference>
<feature type="region of interest" description="Disordered" evidence="1">
    <location>
        <begin position="57"/>
        <end position="148"/>
    </location>
</feature>
<name>A0A834CJ56_ORYME</name>
<accession>A0A834CJ56</accession>
<dbReference type="AlphaFoldDB" id="A0A834CJ56"/>
<dbReference type="Proteomes" id="UP000646548">
    <property type="component" value="Unassembled WGS sequence"/>
</dbReference>
<evidence type="ECO:0000313" key="2">
    <source>
        <dbReference type="EMBL" id="KAF6730362.1"/>
    </source>
</evidence>
<evidence type="ECO:0000256" key="1">
    <source>
        <dbReference type="SAM" id="MobiDB-lite"/>
    </source>
</evidence>
<proteinExistence type="predicted"/>
<comment type="caution">
    <text evidence="2">The sequence shown here is derived from an EMBL/GenBank/DDBJ whole genome shotgun (WGS) entry which is preliminary data.</text>
</comment>
<protein>
    <submittedName>
        <fullName evidence="2">Uncharacterized protein</fullName>
    </submittedName>
</protein>
<feature type="compositionally biased region" description="Basic and acidic residues" evidence="1">
    <location>
        <begin position="126"/>
        <end position="148"/>
    </location>
</feature>
<feature type="region of interest" description="Disordered" evidence="1">
    <location>
        <begin position="1"/>
        <end position="26"/>
    </location>
</feature>